<gene>
    <name evidence="2" type="ORF">MNBD_NITROSPIRAE03-227</name>
</gene>
<dbReference type="InterPro" id="IPR032466">
    <property type="entry name" value="Metal_Hydrolase"/>
</dbReference>
<sequence length="152" mass="16868">RKISGMGIIVSMGHSDATYAEAERGFHSGARGITHLFNAMRGIHHREPGIAGFGLLNQDVYIELIADPFHLHERTIELIFKVKNPERIIIVSDSVKQTRTSSKSQGITEGDGRLSGGGMTVIESSRRLAGMGFDEEVVMRCVTENPERYLHY</sequence>
<dbReference type="SUPFAM" id="SSF51556">
    <property type="entry name" value="Metallo-dependent hydrolases"/>
    <property type="match status" value="1"/>
</dbReference>
<dbReference type="EMBL" id="UOGI01000301">
    <property type="protein sequence ID" value="VAX34357.1"/>
    <property type="molecule type" value="Genomic_DNA"/>
</dbReference>
<name>A0A3B1DZ55_9ZZZZ</name>
<evidence type="ECO:0000256" key="1">
    <source>
        <dbReference type="ARBA" id="ARBA00022801"/>
    </source>
</evidence>
<organism evidence="2">
    <name type="scientific">hydrothermal vent metagenome</name>
    <dbReference type="NCBI Taxonomy" id="652676"/>
    <lineage>
        <taxon>unclassified sequences</taxon>
        <taxon>metagenomes</taxon>
        <taxon>ecological metagenomes</taxon>
    </lineage>
</organism>
<protein>
    <submittedName>
        <fullName evidence="2">N-acetylglucosamine-6-phosphate deacetylase</fullName>
        <ecNumber evidence="2">3.5.1.25</ecNumber>
    </submittedName>
</protein>
<dbReference type="GO" id="GO:0008448">
    <property type="term" value="F:N-acetylglucosamine-6-phosphate deacetylase activity"/>
    <property type="evidence" value="ECO:0007669"/>
    <property type="project" value="UniProtKB-EC"/>
</dbReference>
<dbReference type="GO" id="GO:0006046">
    <property type="term" value="P:N-acetylglucosamine catabolic process"/>
    <property type="evidence" value="ECO:0007669"/>
    <property type="project" value="TreeGrafter"/>
</dbReference>
<feature type="non-terminal residue" evidence="2">
    <location>
        <position position="1"/>
    </location>
</feature>
<proteinExistence type="predicted"/>
<accession>A0A3B1DZ55</accession>
<reference evidence="2" key="1">
    <citation type="submission" date="2018-06" db="EMBL/GenBank/DDBJ databases">
        <authorList>
            <person name="Zhirakovskaya E."/>
        </authorList>
    </citation>
    <scope>NUCLEOTIDE SEQUENCE</scope>
</reference>
<dbReference type="AlphaFoldDB" id="A0A3B1DZ55"/>
<dbReference type="PANTHER" id="PTHR11113">
    <property type="entry name" value="N-ACETYLGLUCOSAMINE-6-PHOSPHATE DEACETYLASE"/>
    <property type="match status" value="1"/>
</dbReference>
<keyword evidence="1 2" id="KW-0378">Hydrolase</keyword>
<dbReference type="Gene3D" id="3.20.20.140">
    <property type="entry name" value="Metal-dependent hydrolases"/>
    <property type="match status" value="1"/>
</dbReference>
<evidence type="ECO:0000313" key="2">
    <source>
        <dbReference type="EMBL" id="VAX34357.1"/>
    </source>
</evidence>
<dbReference type="PANTHER" id="PTHR11113:SF14">
    <property type="entry name" value="N-ACETYLGLUCOSAMINE-6-PHOSPHATE DEACETYLASE"/>
    <property type="match status" value="1"/>
</dbReference>
<dbReference type="EC" id="3.5.1.25" evidence="2"/>